<evidence type="ECO:0008006" key="4">
    <source>
        <dbReference type="Google" id="ProtNLM"/>
    </source>
</evidence>
<feature type="compositionally biased region" description="Low complexity" evidence="1">
    <location>
        <begin position="266"/>
        <end position="277"/>
    </location>
</feature>
<feature type="compositionally biased region" description="Basic residues" evidence="1">
    <location>
        <begin position="389"/>
        <end position="401"/>
    </location>
</feature>
<feature type="compositionally biased region" description="Acidic residues" evidence="1">
    <location>
        <begin position="369"/>
        <end position="380"/>
    </location>
</feature>
<comment type="caution">
    <text evidence="2">The sequence shown here is derived from an EMBL/GenBank/DDBJ whole genome shotgun (WGS) entry which is preliminary data.</text>
</comment>
<dbReference type="AlphaFoldDB" id="A0AAD5WQR5"/>
<reference evidence="2" key="1">
    <citation type="submission" date="2022-07" db="EMBL/GenBank/DDBJ databases">
        <title>Draft genome sequence of Zalerion maritima ATCC 34329, a (micro)plastics degrading marine fungus.</title>
        <authorList>
            <person name="Paco A."/>
            <person name="Goncalves M.F.M."/>
            <person name="Rocha-Santos T.A.P."/>
            <person name="Alves A."/>
        </authorList>
    </citation>
    <scope>NUCLEOTIDE SEQUENCE</scope>
    <source>
        <strain evidence="2">ATCC 34329</strain>
    </source>
</reference>
<dbReference type="SUPFAM" id="SSF52833">
    <property type="entry name" value="Thioredoxin-like"/>
    <property type="match status" value="1"/>
</dbReference>
<feature type="compositionally biased region" description="Basic and acidic residues" evidence="1">
    <location>
        <begin position="356"/>
        <end position="368"/>
    </location>
</feature>
<name>A0AAD5WQR5_9PEZI</name>
<evidence type="ECO:0000313" key="2">
    <source>
        <dbReference type="EMBL" id="KAJ2899266.1"/>
    </source>
</evidence>
<dbReference type="Gene3D" id="3.40.30.10">
    <property type="entry name" value="Glutaredoxin"/>
    <property type="match status" value="1"/>
</dbReference>
<gene>
    <name evidence="2" type="ORF">MKZ38_003316</name>
</gene>
<dbReference type="Proteomes" id="UP001201980">
    <property type="component" value="Unassembled WGS sequence"/>
</dbReference>
<keyword evidence="3" id="KW-1185">Reference proteome</keyword>
<feature type="compositionally biased region" description="Basic residues" evidence="1">
    <location>
        <begin position="441"/>
        <end position="450"/>
    </location>
</feature>
<feature type="compositionally biased region" description="Basic and acidic residues" evidence="1">
    <location>
        <begin position="418"/>
        <end position="427"/>
    </location>
</feature>
<proteinExistence type="predicted"/>
<dbReference type="EMBL" id="JAKWBI020000202">
    <property type="protein sequence ID" value="KAJ2899266.1"/>
    <property type="molecule type" value="Genomic_DNA"/>
</dbReference>
<evidence type="ECO:0000256" key="1">
    <source>
        <dbReference type="SAM" id="MobiDB-lite"/>
    </source>
</evidence>
<feature type="compositionally biased region" description="Basic and acidic residues" evidence="1">
    <location>
        <begin position="181"/>
        <end position="212"/>
    </location>
</feature>
<dbReference type="InterPro" id="IPR036249">
    <property type="entry name" value="Thioredoxin-like_sf"/>
</dbReference>
<protein>
    <recommendedName>
        <fullName evidence="4">Cylicin I</fullName>
    </recommendedName>
</protein>
<evidence type="ECO:0000313" key="3">
    <source>
        <dbReference type="Proteomes" id="UP001201980"/>
    </source>
</evidence>
<feature type="compositionally biased region" description="Pro residues" evidence="1">
    <location>
        <begin position="142"/>
        <end position="151"/>
    </location>
</feature>
<feature type="compositionally biased region" description="Polar residues" evidence="1">
    <location>
        <begin position="293"/>
        <end position="302"/>
    </location>
</feature>
<feature type="region of interest" description="Disordered" evidence="1">
    <location>
        <begin position="136"/>
        <end position="458"/>
    </location>
</feature>
<accession>A0AAD5WQR5</accession>
<sequence>MTSAYPTDPALYIYTSLTAGSPHIVTATSRLETILRANRVPFKALDIATDDKARILWGRRAGKDESGRLRKLPGLVQEGMILGDIVEIEEWNEYGELKEHVKIYYDDFTIPSISQKPKTPPPKKSTIMKPTVISQASTAAKEPPPAPPMPESKPASSTRPDSTAKHVALPVRSAAGNVAEEAAKKAKEMRLQALREKVHGKGGKKPEEGKGEETEEEESEDDAEEEETDSDEFDTASEDVSEEDDDDDDDDDSNEYEEDEDEKPSASKGSASSSSLSTPHTKHALSGTKASAGATTSVQSPTLGAWKNRRKSSGASSASDEIRAMLQSPTSTSWKPTDFDKPVTSFHGAKMMPSATEKEISAVEKAETIVEEPEPEDEEDKKEREKRKAEKKKSSSSKKSKEKSGDKKDKKEKKSTKEKKDKKDKKSHDKPKKKADSAKDKTKKKTTHEHRHGEKAKA</sequence>
<feature type="compositionally biased region" description="Acidic residues" evidence="1">
    <location>
        <begin position="213"/>
        <end position="262"/>
    </location>
</feature>
<organism evidence="2 3">
    <name type="scientific">Zalerion maritima</name>
    <dbReference type="NCBI Taxonomy" id="339359"/>
    <lineage>
        <taxon>Eukaryota</taxon>
        <taxon>Fungi</taxon>
        <taxon>Dikarya</taxon>
        <taxon>Ascomycota</taxon>
        <taxon>Pezizomycotina</taxon>
        <taxon>Sordariomycetes</taxon>
        <taxon>Lulworthiomycetidae</taxon>
        <taxon>Lulworthiales</taxon>
        <taxon>Lulworthiaceae</taxon>
        <taxon>Zalerion</taxon>
    </lineage>
</organism>